<dbReference type="InterPro" id="IPR051557">
    <property type="entry name" value="NipSnap_domain"/>
</dbReference>
<proteinExistence type="inferred from homology"/>
<name>A0A2T7NJS4_POMCA</name>
<dbReference type="GO" id="GO:0000423">
    <property type="term" value="P:mitophagy"/>
    <property type="evidence" value="ECO:0007669"/>
    <property type="project" value="UniProtKB-ARBA"/>
</dbReference>
<feature type="domain" description="NIPSNAP" evidence="2">
    <location>
        <begin position="8"/>
        <end position="105"/>
    </location>
</feature>
<dbReference type="SUPFAM" id="SSF54909">
    <property type="entry name" value="Dimeric alpha+beta barrel"/>
    <property type="match status" value="2"/>
</dbReference>
<keyword evidence="4" id="KW-1185">Reference proteome</keyword>
<feature type="domain" description="NIPSNAP" evidence="2">
    <location>
        <begin position="180"/>
        <end position="273"/>
    </location>
</feature>
<comment type="similarity">
    <text evidence="1">Belongs to the NipSnap family.</text>
</comment>
<evidence type="ECO:0000256" key="1">
    <source>
        <dbReference type="ARBA" id="ARBA00005291"/>
    </source>
</evidence>
<dbReference type="Gene3D" id="3.30.70.100">
    <property type="match status" value="2"/>
</dbReference>
<dbReference type="EMBL" id="PZQS01000012">
    <property type="protein sequence ID" value="PVD21430.1"/>
    <property type="molecule type" value="Genomic_DNA"/>
</dbReference>
<dbReference type="Proteomes" id="UP000245119">
    <property type="component" value="Linkage Group LG12"/>
</dbReference>
<evidence type="ECO:0000313" key="4">
    <source>
        <dbReference type="Proteomes" id="UP000245119"/>
    </source>
</evidence>
<reference evidence="3 4" key="1">
    <citation type="submission" date="2018-04" db="EMBL/GenBank/DDBJ databases">
        <title>The genome of golden apple snail Pomacea canaliculata provides insight into stress tolerance and invasive adaptation.</title>
        <authorList>
            <person name="Liu C."/>
            <person name="Liu B."/>
            <person name="Ren Y."/>
            <person name="Zhang Y."/>
            <person name="Wang H."/>
            <person name="Li S."/>
            <person name="Jiang F."/>
            <person name="Yin L."/>
            <person name="Zhang G."/>
            <person name="Qian W."/>
            <person name="Fan W."/>
        </authorList>
    </citation>
    <scope>NUCLEOTIDE SEQUENCE [LARGE SCALE GENOMIC DNA]</scope>
    <source>
        <strain evidence="3">SZHN2017</strain>
        <tissue evidence="3">Muscle</tissue>
    </source>
</reference>
<comment type="caution">
    <text evidence="3">The sequence shown here is derived from an EMBL/GenBank/DDBJ whole genome shotgun (WGS) entry which is preliminary data.</text>
</comment>
<dbReference type="InterPro" id="IPR012577">
    <property type="entry name" value="NIPSNAP"/>
</dbReference>
<organism evidence="3 4">
    <name type="scientific">Pomacea canaliculata</name>
    <name type="common">Golden apple snail</name>
    <dbReference type="NCBI Taxonomy" id="400727"/>
    <lineage>
        <taxon>Eukaryota</taxon>
        <taxon>Metazoa</taxon>
        <taxon>Spiralia</taxon>
        <taxon>Lophotrochozoa</taxon>
        <taxon>Mollusca</taxon>
        <taxon>Gastropoda</taxon>
        <taxon>Caenogastropoda</taxon>
        <taxon>Architaenioglossa</taxon>
        <taxon>Ampullarioidea</taxon>
        <taxon>Ampullariidae</taxon>
        <taxon>Pomacea</taxon>
    </lineage>
</organism>
<dbReference type="Pfam" id="PF07978">
    <property type="entry name" value="NIPSNAP"/>
    <property type="match status" value="2"/>
</dbReference>
<accession>A0A2T7NJS4</accession>
<dbReference type="STRING" id="400727.A0A2T7NJS4"/>
<evidence type="ECO:0000313" key="3">
    <source>
        <dbReference type="EMBL" id="PVD21430.1"/>
    </source>
</evidence>
<gene>
    <name evidence="3" type="ORF">C0Q70_19603</name>
</gene>
<sequence length="332" mass="38522">MSTKGTVVELRIYELKPEYFKPFLELIEKHWHIRCADSKSLGFWISDLGGINEVIHMWQYDSLIDRALKRKKLLENKEWQKGFLPKFFPMCSKMTNALLSVTEGSKLTTDFTQSSPAVYELQICEGQYPQEKVYSSEFLVGRFTGVYGPINTEYLLFRYIDGNTAFNHALQRNQEKGPVYELRTYSVQPGKFAQFMDVMVKKFDIRLRYSQPMGYWNTEVGGLFQVVHIWEYESLGERAKIRQSLAKDHQWQSEFLPDFLSSTSRLENEILVLSPGTSLCTDFQPSDSAVYALRSLPLPTTFAVLSDEEQLVARFSGLFTNSYQGEDKEWEE</sequence>
<dbReference type="OrthoDB" id="10262843at2759"/>
<evidence type="ECO:0000259" key="2">
    <source>
        <dbReference type="Pfam" id="PF07978"/>
    </source>
</evidence>
<protein>
    <recommendedName>
        <fullName evidence="2">NIPSNAP domain-containing protein</fullName>
    </recommendedName>
</protein>
<dbReference type="PANTHER" id="PTHR21017:SF19">
    <property type="entry name" value="PROTEIN NIPSNAP HOMOLOG 3B"/>
    <property type="match status" value="1"/>
</dbReference>
<dbReference type="AlphaFoldDB" id="A0A2T7NJS4"/>
<dbReference type="PANTHER" id="PTHR21017">
    <property type="entry name" value="NIPSNAP-RELATED"/>
    <property type="match status" value="1"/>
</dbReference>
<dbReference type="GO" id="GO:0005739">
    <property type="term" value="C:mitochondrion"/>
    <property type="evidence" value="ECO:0007669"/>
    <property type="project" value="TreeGrafter"/>
</dbReference>
<dbReference type="InterPro" id="IPR011008">
    <property type="entry name" value="Dimeric_a/b-barrel"/>
</dbReference>